<dbReference type="PANTHER" id="PTHR35526:SF3">
    <property type="entry name" value="ANTI-SIGMA-F FACTOR RSBW"/>
    <property type="match status" value="1"/>
</dbReference>
<dbReference type="GO" id="GO:0004674">
    <property type="term" value="F:protein serine/threonine kinase activity"/>
    <property type="evidence" value="ECO:0007669"/>
    <property type="project" value="UniProtKB-KW"/>
</dbReference>
<reference evidence="3 4" key="1">
    <citation type="submission" date="2019-03" db="EMBL/GenBank/DDBJ databases">
        <title>Genomic Encyclopedia of Type Strains, Phase IV (KMG-IV): sequencing the most valuable type-strain genomes for metagenomic binning, comparative biology and taxonomic classification.</title>
        <authorList>
            <person name="Goeker M."/>
        </authorList>
    </citation>
    <scope>NUCLEOTIDE SEQUENCE [LARGE SCALE GENOMIC DNA]</scope>
    <source>
        <strain evidence="3 4">DSM 45361</strain>
    </source>
</reference>
<dbReference type="SUPFAM" id="SSF55874">
    <property type="entry name" value="ATPase domain of HSP90 chaperone/DNA topoisomerase II/histidine kinase"/>
    <property type="match status" value="1"/>
</dbReference>
<dbReference type="Pfam" id="PF13581">
    <property type="entry name" value="HATPase_c_2"/>
    <property type="match status" value="1"/>
</dbReference>
<keyword evidence="1" id="KW-0418">Kinase</keyword>
<name>A0A4R6SEB2_LABRH</name>
<dbReference type="InterPro" id="IPR050267">
    <property type="entry name" value="Anti-sigma-factor_SerPK"/>
</dbReference>
<dbReference type="InterPro" id="IPR003594">
    <property type="entry name" value="HATPase_dom"/>
</dbReference>
<dbReference type="CDD" id="cd16936">
    <property type="entry name" value="HATPase_RsbW-like"/>
    <property type="match status" value="1"/>
</dbReference>
<keyword evidence="1" id="KW-0723">Serine/threonine-protein kinase</keyword>
<evidence type="ECO:0000313" key="3">
    <source>
        <dbReference type="EMBL" id="TDQ00232.1"/>
    </source>
</evidence>
<evidence type="ECO:0000259" key="2">
    <source>
        <dbReference type="Pfam" id="PF13581"/>
    </source>
</evidence>
<dbReference type="PANTHER" id="PTHR35526">
    <property type="entry name" value="ANTI-SIGMA-F FACTOR RSBW-RELATED"/>
    <property type="match status" value="1"/>
</dbReference>
<evidence type="ECO:0000256" key="1">
    <source>
        <dbReference type="ARBA" id="ARBA00022527"/>
    </source>
</evidence>
<keyword evidence="1" id="KW-0808">Transferase</keyword>
<gene>
    <name evidence="3" type="ORF">EV186_10293</name>
</gene>
<dbReference type="AlphaFoldDB" id="A0A4R6SEB2"/>
<evidence type="ECO:0000313" key="4">
    <source>
        <dbReference type="Proteomes" id="UP000295444"/>
    </source>
</evidence>
<sequence>MTTKRSEEDVTSTPEELHCRVEADANRLAAVRKALSGWAEDLGMTREQRSDLVLAAYEALANAAEHAYVGRTDGVIDLSARCTQGTITIVVTDYGTWRAPQPSDGLRGRGLLLINALTRHHQVTHGDNGTTVTMTWPTPGSG</sequence>
<dbReference type="EMBL" id="SNXZ01000002">
    <property type="protein sequence ID" value="TDQ00232.1"/>
    <property type="molecule type" value="Genomic_DNA"/>
</dbReference>
<comment type="caution">
    <text evidence="3">The sequence shown here is derived from an EMBL/GenBank/DDBJ whole genome shotgun (WGS) entry which is preliminary data.</text>
</comment>
<organism evidence="3 4">
    <name type="scientific">Labedaea rhizosphaerae</name>
    <dbReference type="NCBI Taxonomy" id="598644"/>
    <lineage>
        <taxon>Bacteria</taxon>
        <taxon>Bacillati</taxon>
        <taxon>Actinomycetota</taxon>
        <taxon>Actinomycetes</taxon>
        <taxon>Pseudonocardiales</taxon>
        <taxon>Pseudonocardiaceae</taxon>
        <taxon>Labedaea</taxon>
    </lineage>
</organism>
<dbReference type="Gene3D" id="3.30.565.10">
    <property type="entry name" value="Histidine kinase-like ATPase, C-terminal domain"/>
    <property type="match status" value="1"/>
</dbReference>
<dbReference type="InterPro" id="IPR036890">
    <property type="entry name" value="HATPase_C_sf"/>
</dbReference>
<dbReference type="RefSeq" id="WP_166659101.1">
    <property type="nucleotide sequence ID" value="NZ_SNXZ01000002.1"/>
</dbReference>
<accession>A0A4R6SEB2</accession>
<proteinExistence type="predicted"/>
<dbReference type="Proteomes" id="UP000295444">
    <property type="component" value="Unassembled WGS sequence"/>
</dbReference>
<feature type="domain" description="Histidine kinase/HSP90-like ATPase" evidence="2">
    <location>
        <begin position="22"/>
        <end position="136"/>
    </location>
</feature>
<keyword evidence="4" id="KW-1185">Reference proteome</keyword>
<protein>
    <submittedName>
        <fullName evidence="3">Anti-sigma regulatory factor (Ser/Thr protein kinase)</fullName>
    </submittedName>
</protein>